<dbReference type="EMBL" id="JAVHNS010000002">
    <property type="protein sequence ID" value="KAK6361689.1"/>
    <property type="molecule type" value="Genomic_DNA"/>
</dbReference>
<dbReference type="AlphaFoldDB" id="A0AAV9VKN5"/>
<evidence type="ECO:0000313" key="3">
    <source>
        <dbReference type="Proteomes" id="UP001373714"/>
    </source>
</evidence>
<protein>
    <submittedName>
        <fullName evidence="2">Uncharacterized protein</fullName>
    </submittedName>
</protein>
<evidence type="ECO:0000313" key="2">
    <source>
        <dbReference type="EMBL" id="KAK6361689.1"/>
    </source>
</evidence>
<reference evidence="2 3" key="1">
    <citation type="submission" date="2019-10" db="EMBL/GenBank/DDBJ databases">
        <authorList>
            <person name="Palmer J.M."/>
        </authorList>
    </citation>
    <scope>NUCLEOTIDE SEQUENCE [LARGE SCALE GENOMIC DNA]</scope>
    <source>
        <strain evidence="2 3">TWF730</strain>
    </source>
</reference>
<feature type="region of interest" description="Disordered" evidence="1">
    <location>
        <begin position="112"/>
        <end position="133"/>
    </location>
</feature>
<gene>
    <name evidence="2" type="ORF">TWF730_005403</name>
</gene>
<sequence length="193" mass="21224">MPISWSSDNYVKLLAALIAAHPELKLDYHKIAVYFGDGATYDAIQSCMRRVKSKAEELRKEVETGVRPNITPKPTPRKRNSSGQGKGRKGFVEEDVDDEEILTSAKKKAKLIEEDSPTPVKKEGGIKTEGNGKFQNKLGGNAMGSNFEFINISDSEDGDVGNSNSCAKAVVVKAETVANKVVYDYDSEDDYRE</sequence>
<keyword evidence="3" id="KW-1185">Reference proteome</keyword>
<name>A0AAV9VKN5_9PEZI</name>
<evidence type="ECO:0000256" key="1">
    <source>
        <dbReference type="SAM" id="MobiDB-lite"/>
    </source>
</evidence>
<feature type="region of interest" description="Disordered" evidence="1">
    <location>
        <begin position="57"/>
        <end position="95"/>
    </location>
</feature>
<proteinExistence type="predicted"/>
<organism evidence="2 3">
    <name type="scientific">Orbilia blumenaviensis</name>
    <dbReference type="NCBI Taxonomy" id="1796055"/>
    <lineage>
        <taxon>Eukaryota</taxon>
        <taxon>Fungi</taxon>
        <taxon>Dikarya</taxon>
        <taxon>Ascomycota</taxon>
        <taxon>Pezizomycotina</taxon>
        <taxon>Orbiliomycetes</taxon>
        <taxon>Orbiliales</taxon>
        <taxon>Orbiliaceae</taxon>
        <taxon>Orbilia</taxon>
    </lineage>
</organism>
<accession>A0AAV9VKN5</accession>
<comment type="caution">
    <text evidence="2">The sequence shown here is derived from an EMBL/GenBank/DDBJ whole genome shotgun (WGS) entry which is preliminary data.</text>
</comment>
<dbReference type="Proteomes" id="UP001373714">
    <property type="component" value="Unassembled WGS sequence"/>
</dbReference>